<feature type="compositionally biased region" description="Acidic residues" evidence="2">
    <location>
        <begin position="359"/>
        <end position="370"/>
    </location>
</feature>
<dbReference type="GO" id="GO:0071788">
    <property type="term" value="P:endoplasmic reticulum tubular network maintenance"/>
    <property type="evidence" value="ECO:0007669"/>
    <property type="project" value="UniProtKB-UniRule"/>
</dbReference>
<gene>
    <name evidence="4" type="ORF">BCR38DRAFT_459697</name>
</gene>
<feature type="region of interest" description="Disordered" evidence="2">
    <location>
        <begin position="334"/>
        <end position="395"/>
    </location>
</feature>
<keyword evidence="1" id="KW-0812">Transmembrane</keyword>
<dbReference type="GeneID" id="63778534"/>
<dbReference type="OrthoDB" id="1725934at2759"/>
<dbReference type="Pfam" id="PF10058">
    <property type="entry name" value="Zn_ribbon_10"/>
    <property type="match status" value="1"/>
</dbReference>
<dbReference type="EMBL" id="MCFJ01000011">
    <property type="protein sequence ID" value="ORY60676.1"/>
    <property type="molecule type" value="Genomic_DNA"/>
</dbReference>
<dbReference type="GO" id="GO:0008270">
    <property type="term" value="F:zinc ion binding"/>
    <property type="evidence" value="ECO:0007669"/>
    <property type="project" value="UniProtKB-KW"/>
</dbReference>
<dbReference type="STRING" id="1141098.A0A1Y2DNG5"/>
<dbReference type="InterPro" id="IPR040115">
    <property type="entry name" value="Lnp"/>
</dbReference>
<dbReference type="InterPro" id="IPR019273">
    <property type="entry name" value="Lunapark_Znf"/>
</dbReference>
<keyword evidence="1" id="KW-0256">Endoplasmic reticulum</keyword>
<accession>A0A1Y2DNG5</accession>
<keyword evidence="1" id="KW-0863">Zinc-finger</keyword>
<dbReference type="Proteomes" id="UP000193689">
    <property type="component" value="Unassembled WGS sequence"/>
</dbReference>
<comment type="function">
    <text evidence="1">Plays a role in determining ER morphology.</text>
</comment>
<keyword evidence="1" id="KW-0472">Membrane</keyword>
<feature type="domain" description="Lunapark zinc ribbon" evidence="3">
    <location>
        <begin position="261"/>
        <end position="317"/>
    </location>
</feature>
<feature type="compositionally biased region" description="Pro residues" evidence="2">
    <location>
        <begin position="216"/>
        <end position="227"/>
    </location>
</feature>
<dbReference type="PANTHER" id="PTHR22166">
    <property type="entry name" value="ENDOPLASMIC RETICULUM JUNCTION FORMATION PROTEIN LUNAPARK"/>
    <property type="match status" value="1"/>
</dbReference>
<comment type="domain">
    <text evidence="1">The C4-type zinc finger motif is necessary both for its ER three-way tubular junction localization and formation.</text>
</comment>
<evidence type="ECO:0000313" key="5">
    <source>
        <dbReference type="Proteomes" id="UP000193689"/>
    </source>
</evidence>
<dbReference type="PANTHER" id="PTHR22166:SF12">
    <property type="entry name" value="ENDOPLASMIC RETICULUM JUNCTION FORMATION PROTEIN LUNAPARK"/>
    <property type="match status" value="1"/>
</dbReference>
<feature type="compositionally biased region" description="Basic and acidic residues" evidence="2">
    <location>
        <begin position="334"/>
        <end position="344"/>
    </location>
</feature>
<keyword evidence="1" id="KW-0862">Zinc</keyword>
<evidence type="ECO:0000259" key="3">
    <source>
        <dbReference type="Pfam" id="PF10058"/>
    </source>
</evidence>
<protein>
    <recommendedName>
        <fullName evidence="1">Endoplasmic reticulum junction formation protein lunapark</fullName>
    </recommendedName>
</protein>
<dbReference type="GO" id="GO:0098826">
    <property type="term" value="C:endoplasmic reticulum tubular network membrane"/>
    <property type="evidence" value="ECO:0007669"/>
    <property type="project" value="UniProtKB-UniRule"/>
</dbReference>
<evidence type="ECO:0000313" key="4">
    <source>
        <dbReference type="EMBL" id="ORY60676.1"/>
    </source>
</evidence>
<comment type="caution">
    <text evidence="4">The sequence shown here is derived from an EMBL/GenBank/DDBJ whole genome shotgun (WGS) entry which is preliminary data.</text>
</comment>
<comment type="similarity">
    <text evidence="1">Belongs to the lunapark family.</text>
</comment>
<reference evidence="4 5" key="1">
    <citation type="submission" date="2016-07" db="EMBL/GenBank/DDBJ databases">
        <title>Pervasive Adenine N6-methylation of Active Genes in Fungi.</title>
        <authorList>
            <consortium name="DOE Joint Genome Institute"/>
            <person name="Mondo S.J."/>
            <person name="Dannebaum R.O."/>
            <person name="Kuo R.C."/>
            <person name="Labutti K."/>
            <person name="Haridas S."/>
            <person name="Kuo A."/>
            <person name="Salamov A."/>
            <person name="Ahrendt S.R."/>
            <person name="Lipzen A."/>
            <person name="Sullivan W."/>
            <person name="Andreopoulos W.B."/>
            <person name="Clum A."/>
            <person name="Lindquist E."/>
            <person name="Daum C."/>
            <person name="Ramamoorthy G.K."/>
            <person name="Gryganskyi A."/>
            <person name="Culley D."/>
            <person name="Magnuson J.K."/>
            <person name="James T.Y."/>
            <person name="O'Malley M.A."/>
            <person name="Stajich J.E."/>
            <person name="Spatafora J.W."/>
            <person name="Visel A."/>
            <person name="Grigoriev I.V."/>
        </authorList>
    </citation>
    <scope>NUCLEOTIDE SEQUENCE [LARGE SCALE GENOMIC DNA]</scope>
    <source>
        <strain evidence="4 5">CBS 129021</strain>
    </source>
</reference>
<comment type="caution">
    <text evidence="1">Lacks conserved residue(s) required for the propagation of feature annotation.</text>
</comment>
<name>A0A1Y2DNG5_9PEZI</name>
<feature type="transmembrane region" description="Helical" evidence="1">
    <location>
        <begin position="47"/>
        <end position="70"/>
    </location>
</feature>
<feature type="region of interest" description="Disordered" evidence="2">
    <location>
        <begin position="138"/>
        <end position="236"/>
    </location>
</feature>
<feature type="compositionally biased region" description="Low complexity" evidence="2">
    <location>
        <begin position="202"/>
        <end position="212"/>
    </location>
</feature>
<keyword evidence="1" id="KW-1133">Transmembrane helix</keyword>
<organism evidence="4 5">
    <name type="scientific">Pseudomassariella vexata</name>
    <dbReference type="NCBI Taxonomy" id="1141098"/>
    <lineage>
        <taxon>Eukaryota</taxon>
        <taxon>Fungi</taxon>
        <taxon>Dikarya</taxon>
        <taxon>Ascomycota</taxon>
        <taxon>Pezizomycotina</taxon>
        <taxon>Sordariomycetes</taxon>
        <taxon>Xylariomycetidae</taxon>
        <taxon>Amphisphaeriales</taxon>
        <taxon>Pseudomassariaceae</taxon>
        <taxon>Pseudomassariella</taxon>
    </lineage>
</organism>
<comment type="subcellular location">
    <subcellularLocation>
        <location evidence="1">Endoplasmic reticulum membrane</location>
        <topology evidence="1">Multi-pass membrane protein</topology>
    </subcellularLocation>
</comment>
<dbReference type="GO" id="GO:1903373">
    <property type="term" value="P:positive regulation of endoplasmic reticulum tubular network organization"/>
    <property type="evidence" value="ECO:0007669"/>
    <property type="project" value="UniProtKB-UniRule"/>
</dbReference>
<dbReference type="AlphaFoldDB" id="A0A1Y2DNG5"/>
<proteinExistence type="inferred from homology"/>
<dbReference type="RefSeq" id="XP_040712903.1">
    <property type="nucleotide sequence ID" value="XM_040862322.1"/>
</dbReference>
<keyword evidence="1" id="KW-0479">Metal-binding</keyword>
<keyword evidence="5" id="KW-1185">Reference proteome</keyword>
<evidence type="ECO:0000256" key="1">
    <source>
        <dbReference type="RuleBase" id="RU367073"/>
    </source>
</evidence>
<dbReference type="InParanoid" id="A0A1Y2DNG5"/>
<evidence type="ECO:0000256" key="2">
    <source>
        <dbReference type="SAM" id="MobiDB-lite"/>
    </source>
</evidence>
<sequence>MVSFWPWGSNDSSPASFEKTLSTLSKKIAATQLQLDKVRSNSRRVKVLWTLYLSFVYLVYAIVLMLVVGWQNLGPWEWTGTAGGPVLIYLIRTITATYFTTRIDSLESRLKDQHSERAATIQKLKDATRYDSTQELLEKYGGEKPKGKKKMSHDDDDSSHENKDRKGSQQNAGPGASPGGRTNLPPPPTANIQRPGSAAGTPHNQHQQQHPHYGPFSPPPHKAPSPSPSHQYSTAEFAPNASKELPASYAQFDYTPGPPRWYDRVLDLMLGEDETAPKNRIVLICGKCRLVNGQAPPGTRCLADMGRWKCMSCGAMNGEMDEGQKIVREVLGDARSDGAGERNSEGSNYAVNVERPSNEDEDGFGSEDEAVPVVEESKLKQQAGRLGSNKSQMFF</sequence>